<dbReference type="Proteomes" id="UP001152622">
    <property type="component" value="Chromosome 7"/>
</dbReference>
<protein>
    <recommendedName>
        <fullName evidence="6">Tetratricopeptide repeat protein 6</fullName>
    </recommendedName>
</protein>
<evidence type="ECO:0000256" key="2">
    <source>
        <dbReference type="ARBA" id="ARBA00022803"/>
    </source>
</evidence>
<gene>
    <name evidence="4" type="ORF">SKAU_G00211080</name>
</gene>
<dbReference type="PANTHER" id="PTHR44858:SF1">
    <property type="entry name" value="UDP-N-ACETYLGLUCOSAMINE--PEPTIDE N-ACETYLGLUCOSAMINYLTRANSFERASE SPINDLY-RELATED"/>
    <property type="match status" value="1"/>
</dbReference>
<dbReference type="PROSITE" id="PS50005">
    <property type="entry name" value="TPR"/>
    <property type="match status" value="1"/>
</dbReference>
<dbReference type="InterPro" id="IPR011990">
    <property type="entry name" value="TPR-like_helical_dom_sf"/>
</dbReference>
<keyword evidence="1" id="KW-0677">Repeat</keyword>
<name>A0A9Q1F9F4_SYNKA</name>
<dbReference type="SMART" id="SM00028">
    <property type="entry name" value="TPR"/>
    <property type="match status" value="2"/>
</dbReference>
<evidence type="ECO:0000313" key="5">
    <source>
        <dbReference type="Proteomes" id="UP001152622"/>
    </source>
</evidence>
<dbReference type="Gene3D" id="1.25.40.10">
    <property type="entry name" value="Tetratricopeptide repeat domain"/>
    <property type="match status" value="1"/>
</dbReference>
<dbReference type="OrthoDB" id="1658288at2759"/>
<proteinExistence type="predicted"/>
<evidence type="ECO:0008006" key="6">
    <source>
        <dbReference type="Google" id="ProtNLM"/>
    </source>
</evidence>
<dbReference type="EMBL" id="JAINUF010000007">
    <property type="protein sequence ID" value="KAJ8353541.1"/>
    <property type="molecule type" value="Genomic_DNA"/>
</dbReference>
<evidence type="ECO:0000313" key="4">
    <source>
        <dbReference type="EMBL" id="KAJ8353541.1"/>
    </source>
</evidence>
<sequence>MSQNQRAIQIFTSALRSDPTYIRGYICRAQAYHRVNELQRALRDLTSAIHMKPDNQNLYIMRGQYLCDMEHFELATFCIHHAAEMNNALGSSPIQQAAVQSFLGNRKKAIACLVAANDICPSLPFLLLLGKTQMKAQKFTDAVNSFRKALTLLCTKTTSLSSDSQAAEILYLTGLCYMAQAQLLQVGTFQKHEPVN</sequence>
<accession>A0A9Q1F9F4</accession>
<dbReference type="PANTHER" id="PTHR44858">
    <property type="entry name" value="TETRATRICOPEPTIDE REPEAT PROTEIN 6"/>
    <property type="match status" value="1"/>
</dbReference>
<organism evidence="4 5">
    <name type="scientific">Synaphobranchus kaupii</name>
    <name type="common">Kaup's arrowtooth eel</name>
    <dbReference type="NCBI Taxonomy" id="118154"/>
    <lineage>
        <taxon>Eukaryota</taxon>
        <taxon>Metazoa</taxon>
        <taxon>Chordata</taxon>
        <taxon>Craniata</taxon>
        <taxon>Vertebrata</taxon>
        <taxon>Euteleostomi</taxon>
        <taxon>Actinopterygii</taxon>
        <taxon>Neopterygii</taxon>
        <taxon>Teleostei</taxon>
        <taxon>Anguilliformes</taxon>
        <taxon>Synaphobranchidae</taxon>
        <taxon>Synaphobranchus</taxon>
    </lineage>
</organism>
<dbReference type="SUPFAM" id="SSF48452">
    <property type="entry name" value="TPR-like"/>
    <property type="match status" value="1"/>
</dbReference>
<comment type="caution">
    <text evidence="4">The sequence shown here is derived from an EMBL/GenBank/DDBJ whole genome shotgun (WGS) entry which is preliminary data.</text>
</comment>
<reference evidence="4" key="1">
    <citation type="journal article" date="2023" name="Science">
        <title>Genome structures resolve the early diversification of teleost fishes.</title>
        <authorList>
            <person name="Parey E."/>
            <person name="Louis A."/>
            <person name="Montfort J."/>
            <person name="Bouchez O."/>
            <person name="Roques C."/>
            <person name="Iampietro C."/>
            <person name="Lluch J."/>
            <person name="Castinel A."/>
            <person name="Donnadieu C."/>
            <person name="Desvignes T."/>
            <person name="Floi Bucao C."/>
            <person name="Jouanno E."/>
            <person name="Wen M."/>
            <person name="Mejri S."/>
            <person name="Dirks R."/>
            <person name="Jansen H."/>
            <person name="Henkel C."/>
            <person name="Chen W.J."/>
            <person name="Zahm M."/>
            <person name="Cabau C."/>
            <person name="Klopp C."/>
            <person name="Thompson A.W."/>
            <person name="Robinson-Rechavi M."/>
            <person name="Braasch I."/>
            <person name="Lecointre G."/>
            <person name="Bobe J."/>
            <person name="Postlethwait J.H."/>
            <person name="Berthelot C."/>
            <person name="Roest Crollius H."/>
            <person name="Guiguen Y."/>
        </authorList>
    </citation>
    <scope>NUCLEOTIDE SEQUENCE</scope>
    <source>
        <strain evidence="4">WJC10195</strain>
    </source>
</reference>
<keyword evidence="2 3" id="KW-0802">TPR repeat</keyword>
<feature type="repeat" description="TPR" evidence="3">
    <location>
        <begin position="22"/>
        <end position="55"/>
    </location>
</feature>
<keyword evidence="5" id="KW-1185">Reference proteome</keyword>
<dbReference type="InterPro" id="IPR019734">
    <property type="entry name" value="TPR_rpt"/>
</dbReference>
<dbReference type="AlphaFoldDB" id="A0A9Q1F9F4"/>
<dbReference type="InterPro" id="IPR050498">
    <property type="entry name" value="Ycf3"/>
</dbReference>
<evidence type="ECO:0000256" key="1">
    <source>
        <dbReference type="ARBA" id="ARBA00022737"/>
    </source>
</evidence>
<evidence type="ECO:0000256" key="3">
    <source>
        <dbReference type="PROSITE-ProRule" id="PRU00339"/>
    </source>
</evidence>